<dbReference type="Proteomes" id="UP000321261">
    <property type="component" value="Unassembled WGS sequence"/>
</dbReference>
<gene>
    <name evidence="1" type="ORF">FHX44_115964</name>
</gene>
<name>A0A561SYT9_9PSEU</name>
<keyword evidence="2" id="KW-1185">Reference proteome</keyword>
<comment type="caution">
    <text evidence="1">The sequence shown here is derived from an EMBL/GenBank/DDBJ whole genome shotgun (WGS) entry which is preliminary data.</text>
</comment>
<dbReference type="EMBL" id="VIWU01000001">
    <property type="protein sequence ID" value="TWF80027.1"/>
    <property type="molecule type" value="Genomic_DNA"/>
</dbReference>
<proteinExistence type="predicted"/>
<evidence type="ECO:0000313" key="2">
    <source>
        <dbReference type="Proteomes" id="UP000321261"/>
    </source>
</evidence>
<dbReference type="AlphaFoldDB" id="A0A561SYT9"/>
<protein>
    <submittedName>
        <fullName evidence="1">Uncharacterized protein</fullName>
    </submittedName>
</protein>
<sequence length="73" mass="8343">MNLGCNSYGQRAAPRQLRAIRKVTTVDNHADRRTRQTHFTLGRGEPMPFVDHAETRILRHDRFASVNQQTAVA</sequence>
<organism evidence="1 2">
    <name type="scientific">Pseudonocardia hierapolitana</name>
    <dbReference type="NCBI Taxonomy" id="1128676"/>
    <lineage>
        <taxon>Bacteria</taxon>
        <taxon>Bacillati</taxon>
        <taxon>Actinomycetota</taxon>
        <taxon>Actinomycetes</taxon>
        <taxon>Pseudonocardiales</taxon>
        <taxon>Pseudonocardiaceae</taxon>
        <taxon>Pseudonocardia</taxon>
    </lineage>
</organism>
<reference evidence="1 2" key="1">
    <citation type="submission" date="2019-06" db="EMBL/GenBank/DDBJ databases">
        <title>Sequencing the genomes of 1000 actinobacteria strains.</title>
        <authorList>
            <person name="Klenk H.-P."/>
        </authorList>
    </citation>
    <scope>NUCLEOTIDE SEQUENCE [LARGE SCALE GENOMIC DNA]</scope>
    <source>
        <strain evidence="1 2">DSM 45671</strain>
    </source>
</reference>
<accession>A0A561SYT9</accession>
<evidence type="ECO:0000313" key="1">
    <source>
        <dbReference type="EMBL" id="TWF80027.1"/>
    </source>
</evidence>